<evidence type="ECO:0000256" key="12">
    <source>
        <dbReference type="ARBA" id="ARBA00049954"/>
    </source>
</evidence>
<dbReference type="Proteomes" id="UP001597506">
    <property type="component" value="Unassembled WGS sequence"/>
</dbReference>
<keyword evidence="9 13" id="KW-0418">Kinase</keyword>
<keyword evidence="8 13" id="KW-0547">Nucleotide-binding</keyword>
<evidence type="ECO:0000259" key="15">
    <source>
        <dbReference type="Pfam" id="PF08544"/>
    </source>
</evidence>
<evidence type="ECO:0000313" key="17">
    <source>
        <dbReference type="Proteomes" id="UP001597506"/>
    </source>
</evidence>
<comment type="caution">
    <text evidence="16">The sequence shown here is derived from an EMBL/GenBank/DDBJ whole genome shotgun (WGS) entry which is preliminary data.</text>
</comment>
<evidence type="ECO:0000256" key="2">
    <source>
        <dbReference type="ARBA" id="ARBA00007370"/>
    </source>
</evidence>
<dbReference type="InterPro" id="IPR000870">
    <property type="entry name" value="Homoserine_kinase"/>
</dbReference>
<dbReference type="InterPro" id="IPR006203">
    <property type="entry name" value="GHMP_knse_ATP-bd_CS"/>
</dbReference>
<keyword evidence="10 13" id="KW-0067">ATP-binding</keyword>
<dbReference type="PANTHER" id="PTHR20861">
    <property type="entry name" value="HOMOSERINE/4-DIPHOSPHOCYTIDYL-2-C-METHYL-D-ERYTHRITOL KINASE"/>
    <property type="match status" value="1"/>
</dbReference>
<comment type="pathway">
    <text evidence="1 13">Amino-acid biosynthesis; L-threonine biosynthesis; L-threonine from L-aspartate: step 4/5.</text>
</comment>
<comment type="subcellular location">
    <subcellularLocation>
        <location evidence="13">Cytoplasm</location>
    </subcellularLocation>
</comment>
<dbReference type="PRINTS" id="PR00958">
    <property type="entry name" value="HOMSERKINASE"/>
</dbReference>
<dbReference type="Pfam" id="PF08544">
    <property type="entry name" value="GHMP_kinases_C"/>
    <property type="match status" value="1"/>
</dbReference>
<dbReference type="InterPro" id="IPR020568">
    <property type="entry name" value="Ribosomal_Su5_D2-typ_SF"/>
</dbReference>
<dbReference type="RefSeq" id="WP_377933549.1">
    <property type="nucleotide sequence ID" value="NZ_JBHUMF010000014.1"/>
</dbReference>
<dbReference type="SUPFAM" id="SSF55060">
    <property type="entry name" value="GHMP Kinase, C-terminal domain"/>
    <property type="match status" value="1"/>
</dbReference>
<keyword evidence="17" id="KW-1185">Reference proteome</keyword>
<gene>
    <name evidence="13 16" type="primary">thrB</name>
    <name evidence="16" type="ORF">ACFSUL_05765</name>
</gene>
<evidence type="ECO:0000256" key="7">
    <source>
        <dbReference type="ARBA" id="ARBA00022697"/>
    </source>
</evidence>
<keyword evidence="7 13" id="KW-0791">Threonine biosynthesis</keyword>
<keyword evidence="6 13" id="KW-0808">Transferase</keyword>
<proteinExistence type="inferred from homology"/>
<evidence type="ECO:0000256" key="10">
    <source>
        <dbReference type="ARBA" id="ARBA00022840"/>
    </source>
</evidence>
<evidence type="ECO:0000256" key="8">
    <source>
        <dbReference type="ARBA" id="ARBA00022741"/>
    </source>
</evidence>
<dbReference type="EC" id="2.7.1.39" evidence="3 13"/>
<dbReference type="InterPro" id="IPR014721">
    <property type="entry name" value="Ribsml_uS5_D2-typ_fold_subgr"/>
</dbReference>
<evidence type="ECO:0000256" key="11">
    <source>
        <dbReference type="ARBA" id="ARBA00049375"/>
    </source>
</evidence>
<evidence type="ECO:0000256" key="4">
    <source>
        <dbReference type="ARBA" id="ARBA00017858"/>
    </source>
</evidence>
<evidence type="ECO:0000256" key="5">
    <source>
        <dbReference type="ARBA" id="ARBA00022605"/>
    </source>
</evidence>
<evidence type="ECO:0000256" key="1">
    <source>
        <dbReference type="ARBA" id="ARBA00005015"/>
    </source>
</evidence>
<feature type="domain" description="GHMP kinase C-terminal" evidence="15">
    <location>
        <begin position="197"/>
        <end position="274"/>
    </location>
</feature>
<protein>
    <recommendedName>
        <fullName evidence="4 13">Homoserine kinase</fullName>
        <shortName evidence="13">HK</shortName>
        <shortName evidence="13">HSK</shortName>
        <ecNumber evidence="3 13">2.7.1.39</ecNumber>
    </recommendedName>
</protein>
<evidence type="ECO:0000256" key="13">
    <source>
        <dbReference type="HAMAP-Rule" id="MF_00384"/>
    </source>
</evidence>
<dbReference type="Gene3D" id="3.30.230.10">
    <property type="match status" value="1"/>
</dbReference>
<dbReference type="HAMAP" id="MF_00384">
    <property type="entry name" value="Homoser_kinase"/>
    <property type="match status" value="1"/>
</dbReference>
<dbReference type="EMBL" id="JBHUMF010000014">
    <property type="protein sequence ID" value="MFD2680257.1"/>
    <property type="molecule type" value="Genomic_DNA"/>
</dbReference>
<dbReference type="PROSITE" id="PS00627">
    <property type="entry name" value="GHMP_KINASES_ATP"/>
    <property type="match status" value="1"/>
</dbReference>
<dbReference type="InterPro" id="IPR006204">
    <property type="entry name" value="GHMP_kinase_N_dom"/>
</dbReference>
<dbReference type="NCBIfam" id="TIGR00191">
    <property type="entry name" value="thrB"/>
    <property type="match status" value="1"/>
</dbReference>
<dbReference type="PANTHER" id="PTHR20861:SF1">
    <property type="entry name" value="HOMOSERINE KINASE"/>
    <property type="match status" value="1"/>
</dbReference>
<dbReference type="InterPro" id="IPR013750">
    <property type="entry name" value="GHMP_kinase_C_dom"/>
</dbReference>
<evidence type="ECO:0000256" key="3">
    <source>
        <dbReference type="ARBA" id="ARBA00012078"/>
    </source>
</evidence>
<dbReference type="InterPro" id="IPR036554">
    <property type="entry name" value="GHMP_kinase_C_sf"/>
</dbReference>
<accession>A0ABW5RRP1</accession>
<name>A0ABW5RRP1_9BACI</name>
<comment type="function">
    <text evidence="12 13">Catalyzes the ATP-dependent phosphorylation of L-homoserine to L-homoserine phosphate.</text>
</comment>
<organism evidence="16 17">
    <name type="scientific">Bacillus seohaeanensis</name>
    <dbReference type="NCBI Taxonomy" id="284580"/>
    <lineage>
        <taxon>Bacteria</taxon>
        <taxon>Bacillati</taxon>
        <taxon>Bacillota</taxon>
        <taxon>Bacilli</taxon>
        <taxon>Bacillales</taxon>
        <taxon>Bacillaceae</taxon>
        <taxon>Bacillus</taxon>
    </lineage>
</organism>
<feature type="domain" description="GHMP kinase N-terminal" evidence="14">
    <location>
        <begin position="56"/>
        <end position="137"/>
    </location>
</feature>
<comment type="similarity">
    <text evidence="2 13">Belongs to the GHMP kinase family. Homoserine kinase subfamily.</text>
</comment>
<evidence type="ECO:0000313" key="16">
    <source>
        <dbReference type="EMBL" id="MFD2680257.1"/>
    </source>
</evidence>
<evidence type="ECO:0000256" key="6">
    <source>
        <dbReference type="ARBA" id="ARBA00022679"/>
    </source>
</evidence>
<dbReference type="GO" id="GO:0004413">
    <property type="term" value="F:homoserine kinase activity"/>
    <property type="evidence" value="ECO:0007669"/>
    <property type="project" value="UniProtKB-EC"/>
</dbReference>
<dbReference type="Gene3D" id="3.30.70.890">
    <property type="entry name" value="GHMP kinase, C-terminal domain"/>
    <property type="match status" value="1"/>
</dbReference>
<reference evidence="17" key="1">
    <citation type="journal article" date="2019" name="Int. J. Syst. Evol. Microbiol.">
        <title>The Global Catalogue of Microorganisms (GCM) 10K type strain sequencing project: providing services to taxonomists for standard genome sequencing and annotation.</title>
        <authorList>
            <consortium name="The Broad Institute Genomics Platform"/>
            <consortium name="The Broad Institute Genome Sequencing Center for Infectious Disease"/>
            <person name="Wu L."/>
            <person name="Ma J."/>
        </authorList>
    </citation>
    <scope>NUCLEOTIDE SEQUENCE [LARGE SCALE GENOMIC DNA]</scope>
    <source>
        <strain evidence="17">KCTC 3913</strain>
    </source>
</reference>
<dbReference type="PIRSF" id="PIRSF000676">
    <property type="entry name" value="Homoser_kin"/>
    <property type="match status" value="1"/>
</dbReference>
<evidence type="ECO:0000259" key="14">
    <source>
        <dbReference type="Pfam" id="PF00288"/>
    </source>
</evidence>
<evidence type="ECO:0000256" key="9">
    <source>
        <dbReference type="ARBA" id="ARBA00022777"/>
    </source>
</evidence>
<comment type="catalytic activity">
    <reaction evidence="11 13">
        <text>L-homoserine + ATP = O-phospho-L-homoserine + ADP + H(+)</text>
        <dbReference type="Rhea" id="RHEA:13985"/>
        <dbReference type="ChEBI" id="CHEBI:15378"/>
        <dbReference type="ChEBI" id="CHEBI:30616"/>
        <dbReference type="ChEBI" id="CHEBI:57476"/>
        <dbReference type="ChEBI" id="CHEBI:57590"/>
        <dbReference type="ChEBI" id="CHEBI:456216"/>
        <dbReference type="EC" id="2.7.1.39"/>
    </reaction>
</comment>
<keyword evidence="5 13" id="KW-0028">Amino-acid biosynthesis</keyword>
<dbReference type="SUPFAM" id="SSF54211">
    <property type="entry name" value="Ribosomal protein S5 domain 2-like"/>
    <property type="match status" value="1"/>
</dbReference>
<sequence length="303" mass="33211">MKIVVPASTANLGAGFDSIGLALNLYLTLEVMEAEQWEVVPLSKELKVFPTDESHMIVKIAKEIAKEHGKELNPCHISVRSDIPLARGLGSSAAAVVAGIELADAVGELRLTLQEKLDIATKLEGHPDNVGASLYGGLVVSCQTKDTVRLLPISDLPIEVITIIPEKEWKTEDSRNALPSMLSFSEAVEAGAVSNVMVAALLKKDWELAGEMMKDDRYHQPYRKKFIPHYEEVEQIACRYGAFGVALSGAGPTIACYVEKESSEWLYTKLSQSFPKMNIQKLQISPSGIQTHQNDKKVRPSLL</sequence>
<feature type="binding site" evidence="13">
    <location>
        <begin position="84"/>
        <end position="94"/>
    </location>
    <ligand>
        <name>ATP</name>
        <dbReference type="ChEBI" id="CHEBI:30616"/>
    </ligand>
</feature>
<keyword evidence="13" id="KW-0963">Cytoplasm</keyword>
<dbReference type="Pfam" id="PF00288">
    <property type="entry name" value="GHMP_kinases_N"/>
    <property type="match status" value="1"/>
</dbReference>